<feature type="transmembrane region" description="Helical" evidence="1">
    <location>
        <begin position="32"/>
        <end position="50"/>
    </location>
</feature>
<organism evidence="2 3">
    <name type="scientific">Magnusiomyces paraingens</name>
    <dbReference type="NCBI Taxonomy" id="2606893"/>
    <lineage>
        <taxon>Eukaryota</taxon>
        <taxon>Fungi</taxon>
        <taxon>Dikarya</taxon>
        <taxon>Ascomycota</taxon>
        <taxon>Saccharomycotina</taxon>
        <taxon>Dipodascomycetes</taxon>
        <taxon>Dipodascales</taxon>
        <taxon>Dipodascaceae</taxon>
        <taxon>Magnusiomyces</taxon>
    </lineage>
</organism>
<sequence>MVNPAISNLVIMLGLTQLSKKIPFEDENVLNIARGIYILSNVIIFGLYLYTKSIINKKNDLTTLKYVQPANAFQQQEEKLVTTTIKEYDLQQVQSAIRSVFSGMAMVAFMHIYMKYTNPLVIQAILPLKSAFEQNIVKIHVFGKPAIGDLKRPFKTASLFGAAQGEAKVDKKAVSAAETAGASGVKED</sequence>
<evidence type="ECO:0000256" key="1">
    <source>
        <dbReference type="SAM" id="Phobius"/>
    </source>
</evidence>
<keyword evidence="3" id="KW-1185">Reference proteome</keyword>
<dbReference type="GO" id="GO:0045047">
    <property type="term" value="P:protein targeting to ER"/>
    <property type="evidence" value="ECO:0007669"/>
    <property type="project" value="InterPro"/>
</dbReference>
<dbReference type="PANTHER" id="PTHR28112">
    <property type="entry name" value="SRP-INDEPENDENT TARGETING PROTEIN 3"/>
    <property type="match status" value="1"/>
</dbReference>
<evidence type="ECO:0000313" key="3">
    <source>
        <dbReference type="Proteomes" id="UP000398389"/>
    </source>
</evidence>
<accession>A0A5E8C092</accession>
<name>A0A5E8C092_9ASCO</name>
<keyword evidence="1" id="KW-0812">Transmembrane</keyword>
<dbReference type="RefSeq" id="XP_031856250.1">
    <property type="nucleotide sequence ID" value="XM_032000359.1"/>
</dbReference>
<keyword evidence="1" id="KW-0472">Membrane</keyword>
<proteinExistence type="predicted"/>
<dbReference type="GO" id="GO:0005739">
    <property type="term" value="C:mitochondrion"/>
    <property type="evidence" value="ECO:0007669"/>
    <property type="project" value="TreeGrafter"/>
</dbReference>
<dbReference type="EMBL" id="CABVLU010000004">
    <property type="protein sequence ID" value="VVT57289.1"/>
    <property type="molecule type" value="Genomic_DNA"/>
</dbReference>
<dbReference type="Proteomes" id="UP000398389">
    <property type="component" value="Unassembled WGS sequence"/>
</dbReference>
<evidence type="ECO:0000313" key="2">
    <source>
        <dbReference type="EMBL" id="VVT57289.1"/>
    </source>
</evidence>
<dbReference type="InterPro" id="IPR012098">
    <property type="entry name" value="SND3_fun"/>
</dbReference>
<keyword evidence="1" id="KW-1133">Transmembrane helix</keyword>
<dbReference type="PANTHER" id="PTHR28112:SF1">
    <property type="entry name" value="SRP-INDEPENDENT TARGETING PROTEIN 3"/>
    <property type="match status" value="1"/>
</dbReference>
<reference evidence="2 3" key="1">
    <citation type="submission" date="2019-09" db="EMBL/GenBank/DDBJ databases">
        <authorList>
            <person name="Brejova B."/>
        </authorList>
    </citation>
    <scope>NUCLEOTIDE SEQUENCE [LARGE SCALE GENOMIC DNA]</scope>
</reference>
<dbReference type="AlphaFoldDB" id="A0A5E8C092"/>
<gene>
    <name evidence="2" type="ORF">SAPINGB_P005645</name>
</gene>
<dbReference type="PIRSF" id="PIRSF008756">
    <property type="entry name" value="P_tr_PHO88"/>
    <property type="match status" value="1"/>
</dbReference>
<dbReference type="GO" id="GO:0005783">
    <property type="term" value="C:endoplasmic reticulum"/>
    <property type="evidence" value="ECO:0007669"/>
    <property type="project" value="InterPro"/>
</dbReference>
<protein>
    <recommendedName>
        <fullName evidence="4">Inorganic phosphate transport PHO88</fullName>
    </recommendedName>
</protein>
<dbReference type="Pfam" id="PF10032">
    <property type="entry name" value="Pho88"/>
    <property type="match status" value="1"/>
</dbReference>
<evidence type="ECO:0008006" key="4">
    <source>
        <dbReference type="Google" id="ProtNLM"/>
    </source>
</evidence>
<dbReference type="OrthoDB" id="18139at2759"/>
<dbReference type="GeneID" id="43584459"/>